<proteinExistence type="predicted"/>
<dbReference type="AlphaFoldDB" id="A0A1E7KT03"/>
<evidence type="ECO:0000256" key="1">
    <source>
        <dbReference type="SAM" id="MobiDB-lite"/>
    </source>
</evidence>
<organism evidence="2 3">
    <name type="scientific">Streptomyces nanshensis</name>
    <dbReference type="NCBI Taxonomy" id="518642"/>
    <lineage>
        <taxon>Bacteria</taxon>
        <taxon>Bacillati</taxon>
        <taxon>Actinomycetota</taxon>
        <taxon>Actinomycetes</taxon>
        <taxon>Kitasatosporales</taxon>
        <taxon>Streptomycetaceae</taxon>
        <taxon>Streptomyces</taxon>
    </lineage>
</organism>
<evidence type="ECO:0000313" key="3">
    <source>
        <dbReference type="Proteomes" id="UP000176005"/>
    </source>
</evidence>
<reference evidence="2 3" key="1">
    <citation type="journal article" date="2016" name="Front. Microbiol.">
        <title>Comparative Genomics Analysis of Streptomyces Species Reveals Their Adaptation to the Marine Environment and Their Diversity at the Genomic Level.</title>
        <authorList>
            <person name="Tian X."/>
            <person name="Zhang Z."/>
            <person name="Yang T."/>
            <person name="Chen M."/>
            <person name="Li J."/>
            <person name="Chen F."/>
            <person name="Yang J."/>
            <person name="Li W."/>
            <person name="Zhang B."/>
            <person name="Zhang Z."/>
            <person name="Wu J."/>
            <person name="Zhang C."/>
            <person name="Long L."/>
            <person name="Xiao J."/>
        </authorList>
    </citation>
    <scope>NUCLEOTIDE SEQUENCE [LARGE SCALE GENOMIC DNA]</scope>
    <source>
        <strain evidence="2 3">SCSIO 10429</strain>
    </source>
</reference>
<evidence type="ECO:0000313" key="2">
    <source>
        <dbReference type="EMBL" id="OEV07037.1"/>
    </source>
</evidence>
<comment type="caution">
    <text evidence="2">The sequence shown here is derived from an EMBL/GenBank/DDBJ whole genome shotgun (WGS) entry which is preliminary data.</text>
</comment>
<dbReference type="Proteomes" id="UP000176005">
    <property type="component" value="Unassembled WGS sequence"/>
</dbReference>
<feature type="region of interest" description="Disordered" evidence="1">
    <location>
        <begin position="25"/>
        <end position="52"/>
    </location>
</feature>
<gene>
    <name evidence="2" type="ORF">AN218_29695</name>
</gene>
<accession>A0A1E7KT03</accession>
<feature type="compositionally biased region" description="Basic and acidic residues" evidence="1">
    <location>
        <begin position="25"/>
        <end position="39"/>
    </location>
</feature>
<sequence>MIDCVTYPVSPGRPEFTVIMLEPDREDLRPGCKPHDSGARARPMTSPGDQTGHAGAMPVSVLLCAPAFFGEVLAAQDLSLEIGM</sequence>
<name>A0A1E7KT03_9ACTN</name>
<keyword evidence="3" id="KW-1185">Reference proteome</keyword>
<dbReference type="EMBL" id="LJGW01000562">
    <property type="protein sequence ID" value="OEV07037.1"/>
    <property type="molecule type" value="Genomic_DNA"/>
</dbReference>
<protein>
    <submittedName>
        <fullName evidence="2">Uncharacterized protein</fullName>
    </submittedName>
</protein>